<dbReference type="RefSeq" id="WP_085559117.1">
    <property type="nucleotide sequence ID" value="NZ_FOAH01000006.1"/>
</dbReference>
<dbReference type="SUPFAM" id="SSF53697">
    <property type="entry name" value="SIS domain"/>
    <property type="match status" value="1"/>
</dbReference>
<evidence type="ECO:0000256" key="1">
    <source>
        <dbReference type="ARBA" id="ARBA00023015"/>
    </source>
</evidence>
<sequence length="251" mass="28830">MLFLDYTPELTSLDRDIYRYISANLEKVTYMRIRDLANNTHTSPTSVLRFCRKFECEGFSEFRIKLNIYLKSEKEVPIEGIDEMAMIDFINRTTQPLYQERIKKAVELLQDKELILFLGLGSSNIIAAYGSLYFSSIFNIALRIEDPMNLPIDYLSKELSEKICIIALSVSGETSEIINCLNHLNFTNSSIISITNSSKSTIAQLSDVNIPYYISKEYTKHADITSQIPALYTIEYLAKEVRKTHSKIMNN</sequence>
<dbReference type="CDD" id="cd05013">
    <property type="entry name" value="SIS_RpiR"/>
    <property type="match status" value="1"/>
</dbReference>
<reference evidence="6 7" key="1">
    <citation type="submission" date="2017-04" db="EMBL/GenBank/DDBJ databases">
        <authorList>
            <person name="Afonso C.L."/>
            <person name="Miller P.J."/>
            <person name="Scott M.A."/>
            <person name="Spackman E."/>
            <person name="Goraichik I."/>
            <person name="Dimitrov K.M."/>
            <person name="Suarez D.L."/>
            <person name="Swayne D.E."/>
        </authorList>
    </citation>
    <scope>NUCLEOTIDE SEQUENCE [LARGE SCALE GENOMIC DNA]</scope>
    <source>
        <strain evidence="6 7">LMG26642</strain>
    </source>
</reference>
<dbReference type="AlphaFoldDB" id="A0A1X7MW17"/>
<dbReference type="InterPro" id="IPR035472">
    <property type="entry name" value="RpiR-like_SIS"/>
</dbReference>
<dbReference type="InterPro" id="IPR009057">
    <property type="entry name" value="Homeodomain-like_sf"/>
</dbReference>
<keyword evidence="2" id="KW-0238">DNA-binding</keyword>
<proteinExistence type="predicted"/>
<dbReference type="SUPFAM" id="SSF46689">
    <property type="entry name" value="Homeodomain-like"/>
    <property type="match status" value="1"/>
</dbReference>
<keyword evidence="3" id="KW-0804">Transcription</keyword>
<dbReference type="PANTHER" id="PTHR30514">
    <property type="entry name" value="GLUCOKINASE"/>
    <property type="match status" value="1"/>
</dbReference>
<dbReference type="PROSITE" id="PS51464">
    <property type="entry name" value="SIS"/>
    <property type="match status" value="1"/>
</dbReference>
<evidence type="ECO:0000259" key="5">
    <source>
        <dbReference type="PROSITE" id="PS51464"/>
    </source>
</evidence>
<dbReference type="PROSITE" id="PS51071">
    <property type="entry name" value="HTH_RPIR"/>
    <property type="match status" value="1"/>
</dbReference>
<dbReference type="InterPro" id="IPR047640">
    <property type="entry name" value="RpiR-like"/>
</dbReference>
<keyword evidence="7" id="KW-1185">Reference proteome</keyword>
<dbReference type="Pfam" id="PF01380">
    <property type="entry name" value="SIS"/>
    <property type="match status" value="1"/>
</dbReference>
<evidence type="ECO:0000256" key="3">
    <source>
        <dbReference type="ARBA" id="ARBA00023163"/>
    </source>
</evidence>
<dbReference type="Pfam" id="PF01418">
    <property type="entry name" value="HTH_6"/>
    <property type="match status" value="1"/>
</dbReference>
<name>A0A1X7MW17_9LACT</name>
<dbReference type="InterPro" id="IPR000281">
    <property type="entry name" value="HTH_RpiR"/>
</dbReference>
<organism evidence="6 7">
    <name type="scientific">Carnobacterium iners</name>
    <dbReference type="NCBI Taxonomy" id="1073423"/>
    <lineage>
        <taxon>Bacteria</taxon>
        <taxon>Bacillati</taxon>
        <taxon>Bacillota</taxon>
        <taxon>Bacilli</taxon>
        <taxon>Lactobacillales</taxon>
        <taxon>Carnobacteriaceae</taxon>
        <taxon>Carnobacterium</taxon>
    </lineage>
</organism>
<dbReference type="STRING" id="1073423.SAMN04488700_0893"/>
<dbReference type="GO" id="GO:0003677">
    <property type="term" value="F:DNA binding"/>
    <property type="evidence" value="ECO:0007669"/>
    <property type="project" value="UniProtKB-KW"/>
</dbReference>
<feature type="domain" description="HTH rpiR-type" evidence="4">
    <location>
        <begin position="1"/>
        <end position="73"/>
    </location>
</feature>
<evidence type="ECO:0000259" key="4">
    <source>
        <dbReference type="PROSITE" id="PS51071"/>
    </source>
</evidence>
<evidence type="ECO:0000313" key="6">
    <source>
        <dbReference type="EMBL" id="SMH28342.1"/>
    </source>
</evidence>
<dbReference type="GO" id="GO:0003700">
    <property type="term" value="F:DNA-binding transcription factor activity"/>
    <property type="evidence" value="ECO:0007669"/>
    <property type="project" value="InterPro"/>
</dbReference>
<dbReference type="InterPro" id="IPR001347">
    <property type="entry name" value="SIS_dom"/>
</dbReference>
<dbReference type="Proteomes" id="UP000193435">
    <property type="component" value="Unassembled WGS sequence"/>
</dbReference>
<dbReference type="EMBL" id="FXBJ01000002">
    <property type="protein sequence ID" value="SMH28342.1"/>
    <property type="molecule type" value="Genomic_DNA"/>
</dbReference>
<evidence type="ECO:0000313" key="7">
    <source>
        <dbReference type="Proteomes" id="UP000193435"/>
    </source>
</evidence>
<dbReference type="Gene3D" id="3.40.50.10490">
    <property type="entry name" value="Glucose-6-phosphate isomerase like protein, domain 1"/>
    <property type="match status" value="1"/>
</dbReference>
<dbReference type="InterPro" id="IPR036388">
    <property type="entry name" value="WH-like_DNA-bd_sf"/>
</dbReference>
<protein>
    <submittedName>
        <fullName evidence="6">Transcriptional regulator, RpiR family</fullName>
    </submittedName>
</protein>
<dbReference type="OrthoDB" id="1648815at2"/>
<keyword evidence="1" id="KW-0805">Transcription regulation</keyword>
<feature type="domain" description="SIS" evidence="5">
    <location>
        <begin position="105"/>
        <end position="244"/>
    </location>
</feature>
<gene>
    <name evidence="6" type="ORF">SAMN04488700_0893</name>
</gene>
<evidence type="ECO:0000256" key="2">
    <source>
        <dbReference type="ARBA" id="ARBA00023125"/>
    </source>
</evidence>
<dbReference type="GO" id="GO:1901135">
    <property type="term" value="P:carbohydrate derivative metabolic process"/>
    <property type="evidence" value="ECO:0007669"/>
    <property type="project" value="InterPro"/>
</dbReference>
<dbReference type="Gene3D" id="1.10.10.10">
    <property type="entry name" value="Winged helix-like DNA-binding domain superfamily/Winged helix DNA-binding domain"/>
    <property type="match status" value="1"/>
</dbReference>
<dbReference type="PANTHER" id="PTHR30514:SF1">
    <property type="entry name" value="HTH-TYPE TRANSCRIPTIONAL REGULATOR HEXR-RELATED"/>
    <property type="match status" value="1"/>
</dbReference>
<accession>A0A1X7MW17</accession>
<dbReference type="GO" id="GO:0097367">
    <property type="term" value="F:carbohydrate derivative binding"/>
    <property type="evidence" value="ECO:0007669"/>
    <property type="project" value="InterPro"/>
</dbReference>
<dbReference type="InterPro" id="IPR046348">
    <property type="entry name" value="SIS_dom_sf"/>
</dbReference>